<keyword evidence="5 7" id="KW-0411">Iron-sulfur</keyword>
<feature type="binding site" evidence="8">
    <location>
        <position position="182"/>
    </location>
    <ligand>
        <name>S-adenosyl-L-methionine</name>
        <dbReference type="ChEBI" id="CHEBI:59789"/>
    </ligand>
</feature>
<evidence type="ECO:0000313" key="10">
    <source>
        <dbReference type="EMBL" id="SFG70184.1"/>
    </source>
</evidence>
<dbReference type="SFLD" id="SFLDG01060">
    <property type="entry name" value="BATS_domain_containing"/>
    <property type="match status" value="1"/>
</dbReference>
<dbReference type="SUPFAM" id="SSF102114">
    <property type="entry name" value="Radical SAM enzymes"/>
    <property type="match status" value="1"/>
</dbReference>
<feature type="binding site" evidence="7">
    <location>
        <position position="68"/>
    </location>
    <ligand>
        <name>[4Fe-4S] cluster</name>
        <dbReference type="ChEBI" id="CHEBI:49883"/>
        <note>4Fe-4S-S-AdoMet</note>
    </ligand>
</feature>
<evidence type="ECO:0000256" key="7">
    <source>
        <dbReference type="PIRSR" id="PIRSR004762-1"/>
    </source>
</evidence>
<dbReference type="InterPro" id="IPR058240">
    <property type="entry name" value="rSAM_sf"/>
</dbReference>
<dbReference type="GO" id="GO:0044272">
    <property type="term" value="P:sulfur compound biosynthetic process"/>
    <property type="evidence" value="ECO:0007669"/>
    <property type="project" value="UniProtKB-ARBA"/>
</dbReference>
<keyword evidence="1 7" id="KW-0004">4Fe-4S</keyword>
<keyword evidence="11" id="KW-1185">Reference proteome</keyword>
<sequence>MHNFASALAKAKAGTILDRQAIGALLAAGPEESQELFNAANQIRHDHVGDKVHLRAIIEFSNYCRKNCLYCGLRRDNHSIQRYRLTEREILNAVKTARELGFRTVVLQSGEDLYYDAPTIARLVETIKKRHDLAVTLSLGERGRDDYRDWREAGADRYLLKQETADEHLFSIIKPDGSLQQRVQCLRWLKDLGYQTGSGNMVGLPGQSLATLAEDISLMRELDVEMAGIGPFLPHHATPLKAAASGDLVLTLKTLAVTRLCLPQAHLPATTSLCTLTPDGRKLALNCGANVIMPNLTPAGVRDKYLIYPQKADIIEQPEAALKSIQALLAELSRPLAQDYGHAKKTPGRSF</sequence>
<dbReference type="SFLD" id="SFLDS00029">
    <property type="entry name" value="Radical_SAM"/>
    <property type="match status" value="1"/>
</dbReference>
<feature type="binding site" evidence="7">
    <location>
        <position position="64"/>
    </location>
    <ligand>
        <name>[4Fe-4S] cluster</name>
        <dbReference type="ChEBI" id="CHEBI:49883"/>
        <note>4Fe-4S-S-AdoMet</note>
    </ligand>
</feature>
<evidence type="ECO:0000256" key="5">
    <source>
        <dbReference type="ARBA" id="ARBA00023014"/>
    </source>
</evidence>
<proteinExistence type="predicted"/>
<keyword evidence="2 7" id="KW-0949">S-adenosyl-L-methionine</keyword>
<evidence type="ECO:0000313" key="11">
    <source>
        <dbReference type="Proteomes" id="UP000199337"/>
    </source>
</evidence>
<dbReference type="AlphaFoldDB" id="A0A1I2TZH4"/>
<dbReference type="OrthoDB" id="9775764at2"/>
<dbReference type="InterPro" id="IPR024021">
    <property type="entry name" value="FeFe-hyd_HydE_rSAM"/>
</dbReference>
<feature type="domain" description="Radical SAM core" evidence="9">
    <location>
        <begin position="50"/>
        <end position="272"/>
    </location>
</feature>
<dbReference type="GO" id="GO:0051539">
    <property type="term" value="F:4 iron, 4 sulfur cluster binding"/>
    <property type="evidence" value="ECO:0007669"/>
    <property type="project" value="UniProtKB-KW"/>
</dbReference>
<comment type="cofactor">
    <cofactor evidence="6">
        <name>[2Fe-2S] cluster</name>
        <dbReference type="ChEBI" id="CHEBI:190135"/>
    </cofactor>
</comment>
<dbReference type="EMBL" id="FOOX01000008">
    <property type="protein sequence ID" value="SFG70184.1"/>
    <property type="molecule type" value="Genomic_DNA"/>
</dbReference>
<reference evidence="11" key="1">
    <citation type="submission" date="2016-10" db="EMBL/GenBank/DDBJ databases">
        <authorList>
            <person name="Varghese N."/>
            <person name="Submissions S."/>
        </authorList>
    </citation>
    <scope>NUCLEOTIDE SEQUENCE [LARGE SCALE GENOMIC DNA]</scope>
    <source>
        <strain evidence="11">DSM 17038</strain>
    </source>
</reference>
<feature type="binding site" evidence="7">
    <location>
        <position position="71"/>
    </location>
    <ligand>
        <name>[4Fe-4S] cluster</name>
        <dbReference type="ChEBI" id="CHEBI:49883"/>
        <note>4Fe-4S-S-AdoMet</note>
    </ligand>
</feature>
<dbReference type="SMART" id="SM00729">
    <property type="entry name" value="Elp3"/>
    <property type="match status" value="1"/>
</dbReference>
<evidence type="ECO:0000256" key="6">
    <source>
        <dbReference type="ARBA" id="ARBA00034078"/>
    </source>
</evidence>
<dbReference type="PANTHER" id="PTHR43726">
    <property type="entry name" value="3-METHYLORNITHINE SYNTHASE"/>
    <property type="match status" value="1"/>
</dbReference>
<feature type="binding site" evidence="8">
    <location>
        <position position="138"/>
    </location>
    <ligand>
        <name>(3R)-3-methyl-D-ornithine</name>
        <dbReference type="ChEBI" id="CHEBI:64642"/>
    </ligand>
</feature>
<dbReference type="SMART" id="SM00876">
    <property type="entry name" value="BATS"/>
    <property type="match status" value="1"/>
</dbReference>
<dbReference type="InterPro" id="IPR006638">
    <property type="entry name" value="Elp3/MiaA/NifB-like_rSAM"/>
</dbReference>
<dbReference type="NCBIfam" id="TIGR03956">
    <property type="entry name" value="rSAM_HydE"/>
    <property type="match status" value="1"/>
</dbReference>
<comment type="cofactor">
    <cofactor evidence="7">
        <name>[4Fe-4S] cluster</name>
        <dbReference type="ChEBI" id="CHEBI:49883"/>
    </cofactor>
    <text evidence="7">Binds 1 [4Fe-4S] cluster. The cluster is coordinated with 3 cysteines and an exchangeable S-adenosyl-L-methionine.</text>
</comment>
<dbReference type="Gene3D" id="3.20.20.70">
    <property type="entry name" value="Aldolase class I"/>
    <property type="match status" value="1"/>
</dbReference>
<dbReference type="PROSITE" id="PS51918">
    <property type="entry name" value="RADICAL_SAM"/>
    <property type="match status" value="1"/>
</dbReference>
<dbReference type="InterPro" id="IPR013785">
    <property type="entry name" value="Aldolase_TIM"/>
</dbReference>
<dbReference type="InterPro" id="IPR034422">
    <property type="entry name" value="HydE/PylB-like"/>
</dbReference>
<dbReference type="GO" id="GO:0042364">
    <property type="term" value="P:water-soluble vitamin biosynthetic process"/>
    <property type="evidence" value="ECO:0007669"/>
    <property type="project" value="UniProtKB-ARBA"/>
</dbReference>
<accession>A0A1I2TZH4</accession>
<dbReference type="SFLD" id="SFLDG01082">
    <property type="entry name" value="B12-binding_domain_containing"/>
    <property type="match status" value="1"/>
</dbReference>
<dbReference type="SFLD" id="SFLDG01280">
    <property type="entry name" value="HydE/PylB-like"/>
    <property type="match status" value="1"/>
</dbReference>
<feature type="binding site" evidence="8">
    <location>
        <position position="233"/>
    </location>
    <ligand>
        <name>S-adenosyl-L-methionine</name>
        <dbReference type="ChEBI" id="CHEBI:59789"/>
    </ligand>
</feature>
<keyword evidence="4 7" id="KW-0408">Iron</keyword>
<dbReference type="Proteomes" id="UP000199337">
    <property type="component" value="Unassembled WGS sequence"/>
</dbReference>
<dbReference type="InterPro" id="IPR010722">
    <property type="entry name" value="BATS_dom"/>
</dbReference>
<dbReference type="PANTHER" id="PTHR43726:SF1">
    <property type="entry name" value="BIOTIN SYNTHASE"/>
    <property type="match status" value="1"/>
</dbReference>
<dbReference type="CDD" id="cd01335">
    <property type="entry name" value="Radical_SAM"/>
    <property type="match status" value="1"/>
</dbReference>
<evidence type="ECO:0000259" key="9">
    <source>
        <dbReference type="PROSITE" id="PS51918"/>
    </source>
</evidence>
<evidence type="ECO:0000256" key="2">
    <source>
        <dbReference type="ARBA" id="ARBA00022691"/>
    </source>
</evidence>
<dbReference type="InterPro" id="IPR007197">
    <property type="entry name" value="rSAM"/>
</dbReference>
<dbReference type="Pfam" id="PF04055">
    <property type="entry name" value="Radical_SAM"/>
    <property type="match status" value="1"/>
</dbReference>
<evidence type="ECO:0000256" key="1">
    <source>
        <dbReference type="ARBA" id="ARBA00022485"/>
    </source>
</evidence>
<name>A0A1I2TZH4_9FIRM</name>
<evidence type="ECO:0000256" key="3">
    <source>
        <dbReference type="ARBA" id="ARBA00022723"/>
    </source>
</evidence>
<dbReference type="GO" id="GO:0016740">
    <property type="term" value="F:transferase activity"/>
    <property type="evidence" value="ECO:0007669"/>
    <property type="project" value="TreeGrafter"/>
</dbReference>
<keyword evidence="3" id="KW-0479">Metal-binding</keyword>
<dbReference type="SFLD" id="SFLDF00348">
    <property type="entry name" value="FeFe_hydrogenase_maturase_(Hyd"/>
    <property type="match status" value="1"/>
</dbReference>
<evidence type="ECO:0000256" key="4">
    <source>
        <dbReference type="ARBA" id="ARBA00023004"/>
    </source>
</evidence>
<feature type="binding site" evidence="8">
    <location>
        <position position="272"/>
    </location>
    <ligand>
        <name>(3R)-3-methyl-D-ornithine</name>
        <dbReference type="ChEBI" id="CHEBI:64642"/>
    </ligand>
</feature>
<evidence type="ECO:0000256" key="8">
    <source>
        <dbReference type="PIRSR" id="PIRSR004762-2"/>
    </source>
</evidence>
<dbReference type="PIRSF" id="PIRSF004762">
    <property type="entry name" value="CHP00423"/>
    <property type="match status" value="1"/>
</dbReference>
<organism evidence="10 11">
    <name type="scientific">Desulfotruncus arcticus DSM 17038</name>
    <dbReference type="NCBI Taxonomy" id="1121424"/>
    <lineage>
        <taxon>Bacteria</taxon>
        <taxon>Bacillati</taxon>
        <taxon>Bacillota</taxon>
        <taxon>Clostridia</taxon>
        <taxon>Eubacteriales</taxon>
        <taxon>Desulfallaceae</taxon>
        <taxon>Desulfotruncus</taxon>
    </lineage>
</organism>
<dbReference type="STRING" id="341036.SAMN05660649_02419"/>
<protein>
    <submittedName>
        <fullName evidence="10">Iron-only hydrogenase maturation protein HydE</fullName>
    </submittedName>
</protein>
<feature type="binding site" evidence="8">
    <location>
        <position position="163"/>
    </location>
    <ligand>
        <name>S-adenosyl-L-methionine</name>
        <dbReference type="ChEBI" id="CHEBI:59789"/>
    </ligand>
</feature>
<dbReference type="GO" id="GO:0046872">
    <property type="term" value="F:metal ion binding"/>
    <property type="evidence" value="ECO:0007669"/>
    <property type="project" value="UniProtKB-KW"/>
</dbReference>
<gene>
    <name evidence="10" type="ORF">SAMN05660649_02419</name>
</gene>